<feature type="domain" description="J" evidence="3">
    <location>
        <begin position="1"/>
        <end position="83"/>
    </location>
</feature>
<dbReference type="EMBL" id="KV454011">
    <property type="protein sequence ID" value="ODV97604.1"/>
    <property type="molecule type" value="Genomic_DNA"/>
</dbReference>
<dbReference type="InterPro" id="IPR036869">
    <property type="entry name" value="J_dom_sf"/>
</dbReference>
<dbReference type="PANTHER" id="PTHR14021:SF15">
    <property type="entry name" value="IRON-SULFUR CLUSTER CO-CHAPERONE PROTEIN HSCB"/>
    <property type="match status" value="1"/>
</dbReference>
<dbReference type="GO" id="GO:0005739">
    <property type="term" value="C:mitochondrion"/>
    <property type="evidence" value="ECO:0007669"/>
    <property type="project" value="TreeGrafter"/>
</dbReference>
<dbReference type="InterPro" id="IPR009073">
    <property type="entry name" value="HscB_oligo_C"/>
</dbReference>
<dbReference type="InterPro" id="IPR004640">
    <property type="entry name" value="HscB"/>
</dbReference>
<protein>
    <recommendedName>
        <fullName evidence="3">J domain-containing protein</fullName>
    </recommendedName>
</protein>
<dbReference type="STRING" id="669874.A0A1E4U0T8"/>
<dbReference type="GO" id="GO:0001671">
    <property type="term" value="F:ATPase activator activity"/>
    <property type="evidence" value="ECO:0007669"/>
    <property type="project" value="InterPro"/>
</dbReference>
<dbReference type="AlphaFoldDB" id="A0A1E4U0T8"/>
<organism evidence="4 5">
    <name type="scientific">Pachysolen tannophilus NRRL Y-2460</name>
    <dbReference type="NCBI Taxonomy" id="669874"/>
    <lineage>
        <taxon>Eukaryota</taxon>
        <taxon>Fungi</taxon>
        <taxon>Dikarya</taxon>
        <taxon>Ascomycota</taxon>
        <taxon>Saccharomycotina</taxon>
        <taxon>Pichiomycetes</taxon>
        <taxon>Pachysolenaceae</taxon>
        <taxon>Pachysolen</taxon>
    </lineage>
</organism>
<dbReference type="NCBIfam" id="TIGR00714">
    <property type="entry name" value="hscB"/>
    <property type="match status" value="1"/>
</dbReference>
<keyword evidence="2" id="KW-0143">Chaperone</keyword>
<dbReference type="Proteomes" id="UP000094236">
    <property type="component" value="Unassembled WGS sequence"/>
</dbReference>
<dbReference type="Gene3D" id="1.10.287.110">
    <property type="entry name" value="DnaJ domain"/>
    <property type="match status" value="1"/>
</dbReference>
<gene>
    <name evidence="4" type="ORF">PACTADRAFT_21907</name>
</gene>
<dbReference type="SUPFAM" id="SSF46565">
    <property type="entry name" value="Chaperone J-domain"/>
    <property type="match status" value="1"/>
</dbReference>
<dbReference type="InterPro" id="IPR036386">
    <property type="entry name" value="HscB_C_sf"/>
</dbReference>
<dbReference type="PANTHER" id="PTHR14021">
    <property type="entry name" value="IRON-SULFUR CLUSTER CO-CHAPERONE PROTEIN HSCB"/>
    <property type="match status" value="1"/>
</dbReference>
<evidence type="ECO:0000256" key="1">
    <source>
        <dbReference type="ARBA" id="ARBA00010476"/>
    </source>
</evidence>
<dbReference type="SUPFAM" id="SSF47144">
    <property type="entry name" value="HSC20 (HSCB), C-terminal oligomerisation domain"/>
    <property type="match status" value="1"/>
</dbReference>
<keyword evidence="5" id="KW-1185">Reference proteome</keyword>
<sequence length="185" mass="21498">YYKLFPNTFPNGSAGSPFLIDLKKLRKEYRTLQQENHPDILHGSVQLTSSSPEEQADQTSMIINKAYSTLTSSLKRAQFLLKKNANIDLNDDDSTKDYQFKDKSLLMQILEIHEELENISNEEELNQLKISNDERIANTEKKLDQLFKEKNYEDAALETVKLKYWFNIENAIKNWEPGKAVNLTH</sequence>
<feature type="non-terminal residue" evidence="4">
    <location>
        <position position="185"/>
    </location>
</feature>
<dbReference type="Pfam" id="PF07743">
    <property type="entry name" value="HSCB_C"/>
    <property type="match status" value="1"/>
</dbReference>
<feature type="non-terminal residue" evidence="4">
    <location>
        <position position="1"/>
    </location>
</feature>
<dbReference type="CDD" id="cd06257">
    <property type="entry name" value="DnaJ"/>
    <property type="match status" value="1"/>
</dbReference>
<dbReference type="InterPro" id="IPR001623">
    <property type="entry name" value="DnaJ_domain"/>
</dbReference>
<accession>A0A1E4U0T8</accession>
<name>A0A1E4U0T8_PACTA</name>
<dbReference type="GO" id="GO:0044571">
    <property type="term" value="P:[2Fe-2S] cluster assembly"/>
    <property type="evidence" value="ECO:0007669"/>
    <property type="project" value="InterPro"/>
</dbReference>
<evidence type="ECO:0000256" key="2">
    <source>
        <dbReference type="ARBA" id="ARBA00023186"/>
    </source>
</evidence>
<proteinExistence type="inferred from homology"/>
<evidence type="ECO:0000313" key="4">
    <source>
        <dbReference type="EMBL" id="ODV97604.1"/>
    </source>
</evidence>
<evidence type="ECO:0000259" key="3">
    <source>
        <dbReference type="PROSITE" id="PS50076"/>
    </source>
</evidence>
<dbReference type="OrthoDB" id="448954at2759"/>
<comment type="similarity">
    <text evidence="1">Belongs to the HscB family.</text>
</comment>
<dbReference type="Gene3D" id="1.20.1280.20">
    <property type="entry name" value="HscB, C-terminal domain"/>
    <property type="match status" value="1"/>
</dbReference>
<dbReference type="GO" id="GO:0051259">
    <property type="term" value="P:protein complex oligomerization"/>
    <property type="evidence" value="ECO:0007669"/>
    <property type="project" value="InterPro"/>
</dbReference>
<dbReference type="GO" id="GO:0051087">
    <property type="term" value="F:protein-folding chaperone binding"/>
    <property type="evidence" value="ECO:0007669"/>
    <property type="project" value="InterPro"/>
</dbReference>
<evidence type="ECO:0000313" key="5">
    <source>
        <dbReference type="Proteomes" id="UP000094236"/>
    </source>
</evidence>
<reference evidence="5" key="1">
    <citation type="submission" date="2016-05" db="EMBL/GenBank/DDBJ databases">
        <title>Comparative genomics of biotechnologically important yeasts.</title>
        <authorList>
            <consortium name="DOE Joint Genome Institute"/>
            <person name="Riley R."/>
            <person name="Haridas S."/>
            <person name="Wolfe K.H."/>
            <person name="Lopes M.R."/>
            <person name="Hittinger C.T."/>
            <person name="Goker M."/>
            <person name="Salamov A."/>
            <person name="Wisecaver J."/>
            <person name="Long T.M."/>
            <person name="Aerts A.L."/>
            <person name="Barry K."/>
            <person name="Choi C."/>
            <person name="Clum A."/>
            <person name="Coughlan A.Y."/>
            <person name="Deshpande S."/>
            <person name="Douglass A.P."/>
            <person name="Hanson S.J."/>
            <person name="Klenk H.-P."/>
            <person name="Labutti K."/>
            <person name="Lapidus A."/>
            <person name="Lindquist E."/>
            <person name="Lipzen A."/>
            <person name="Meier-Kolthoff J.P."/>
            <person name="Ohm R.A."/>
            <person name="Otillar R.P."/>
            <person name="Pangilinan J."/>
            <person name="Peng Y."/>
            <person name="Rokas A."/>
            <person name="Rosa C.A."/>
            <person name="Scheuner C."/>
            <person name="Sibirny A.A."/>
            <person name="Slot J.C."/>
            <person name="Stielow J.B."/>
            <person name="Sun H."/>
            <person name="Kurtzman C.P."/>
            <person name="Blackwell M."/>
            <person name="Grigoriev I.V."/>
            <person name="Jeffries T.W."/>
        </authorList>
    </citation>
    <scope>NUCLEOTIDE SEQUENCE [LARGE SCALE GENOMIC DNA]</scope>
    <source>
        <strain evidence="5">NRRL Y-2460</strain>
    </source>
</reference>
<dbReference type="PROSITE" id="PS50076">
    <property type="entry name" value="DNAJ_2"/>
    <property type="match status" value="1"/>
</dbReference>